<gene>
    <name evidence="1" type="ORF">RFH51_00630</name>
</gene>
<dbReference type="Pfam" id="PF08238">
    <property type="entry name" value="Sel1"/>
    <property type="match status" value="1"/>
</dbReference>
<reference evidence="1" key="1">
    <citation type="submission" date="2023-08" db="EMBL/GenBank/DDBJ databases">
        <title>Emergence of clinically-relevant ST2 carbapenem-resistant Acinetobacter baumannii strains in hospital sewages in Zhejiang, East of China.</title>
        <authorList>
            <person name="Kaichao C."/>
            <person name="Zhang R."/>
        </authorList>
    </citation>
    <scope>NUCLEOTIDE SEQUENCE</scope>
    <source>
        <strain evidence="1">M-SY-60</strain>
    </source>
</reference>
<evidence type="ECO:0000313" key="1">
    <source>
        <dbReference type="EMBL" id="MDQ9069975.1"/>
    </source>
</evidence>
<dbReference type="InterPro" id="IPR011990">
    <property type="entry name" value="TPR-like_helical_dom_sf"/>
</dbReference>
<dbReference type="PANTHER" id="PTHR11102:SF160">
    <property type="entry name" value="ERAD-ASSOCIATED E3 UBIQUITIN-PROTEIN LIGASE COMPONENT HRD3"/>
    <property type="match status" value="1"/>
</dbReference>
<dbReference type="SUPFAM" id="SSF81901">
    <property type="entry name" value="HCP-like"/>
    <property type="match status" value="1"/>
</dbReference>
<dbReference type="RefSeq" id="WP_004869888.1">
    <property type="nucleotide sequence ID" value="NZ_BBLI01000008.1"/>
</dbReference>
<dbReference type="AlphaFoldDB" id="A0AAW8JCD8"/>
<dbReference type="Proteomes" id="UP001243195">
    <property type="component" value="Unassembled WGS sequence"/>
</dbReference>
<organism evidence="1 2">
    <name type="scientific">Acinetobacter gerneri</name>
    <dbReference type="NCBI Taxonomy" id="202952"/>
    <lineage>
        <taxon>Bacteria</taxon>
        <taxon>Pseudomonadati</taxon>
        <taxon>Pseudomonadota</taxon>
        <taxon>Gammaproteobacteria</taxon>
        <taxon>Moraxellales</taxon>
        <taxon>Moraxellaceae</taxon>
        <taxon>Acinetobacter</taxon>
    </lineage>
</organism>
<comment type="caution">
    <text evidence="1">The sequence shown here is derived from an EMBL/GenBank/DDBJ whole genome shotgun (WGS) entry which is preliminary data.</text>
</comment>
<name>A0AAW8JCD8_9GAMM</name>
<evidence type="ECO:0000313" key="2">
    <source>
        <dbReference type="Proteomes" id="UP001243195"/>
    </source>
</evidence>
<dbReference type="SMART" id="SM00671">
    <property type="entry name" value="SEL1"/>
    <property type="match status" value="1"/>
</dbReference>
<dbReference type="GeneID" id="84211362"/>
<dbReference type="InterPro" id="IPR006597">
    <property type="entry name" value="Sel1-like"/>
</dbReference>
<dbReference type="Gene3D" id="1.25.40.10">
    <property type="entry name" value="Tetratricopeptide repeat domain"/>
    <property type="match status" value="1"/>
</dbReference>
<protein>
    <submittedName>
        <fullName evidence="1">SEL1-like repeat protein</fullName>
    </submittedName>
</protein>
<proteinExistence type="predicted"/>
<accession>A0AAW8JCD8</accession>
<dbReference type="PANTHER" id="PTHR11102">
    <property type="entry name" value="SEL-1-LIKE PROTEIN"/>
    <property type="match status" value="1"/>
</dbReference>
<dbReference type="EMBL" id="JAVIDA010000001">
    <property type="protein sequence ID" value="MDQ9069975.1"/>
    <property type="molecule type" value="Genomic_DNA"/>
</dbReference>
<dbReference type="InterPro" id="IPR050767">
    <property type="entry name" value="Sel1_AlgK"/>
</dbReference>
<sequence>MDFTKIIAQIISHFIYNSTKDSTENLSPFSESFFSYHRAKYFQYLALFNSDAKFTLETTTPYSNQRNAIWYFLHSALKGYSVSQYELGICYLKGQLGLQPNLQQAEKWLALAAKQGHLEAIDELKNIDSSQSSNMMQ</sequence>